<dbReference type="GO" id="GO:0005737">
    <property type="term" value="C:cytoplasm"/>
    <property type="evidence" value="ECO:0007669"/>
    <property type="project" value="UniProtKB-SubCell"/>
</dbReference>
<dbReference type="Proteomes" id="UP000215433">
    <property type="component" value="Unassembled WGS sequence"/>
</dbReference>
<dbReference type="PANTHER" id="PTHR10695:SF46">
    <property type="entry name" value="BIFUNCTIONAL COENZYME A SYNTHASE-RELATED"/>
    <property type="match status" value="1"/>
</dbReference>
<dbReference type="Gene3D" id="3.40.50.300">
    <property type="entry name" value="P-loop containing nucleotide triphosphate hydrolases"/>
    <property type="match status" value="1"/>
</dbReference>
<dbReference type="AlphaFoldDB" id="A0A229VUS7"/>
<dbReference type="CDD" id="cd02022">
    <property type="entry name" value="DPCK"/>
    <property type="match status" value="1"/>
</dbReference>
<dbReference type="SUPFAM" id="SSF52540">
    <property type="entry name" value="P-loop containing nucleoside triphosphate hydrolases"/>
    <property type="match status" value="1"/>
</dbReference>
<dbReference type="GO" id="GO:0005524">
    <property type="term" value="F:ATP binding"/>
    <property type="evidence" value="ECO:0007669"/>
    <property type="project" value="UniProtKB-UniRule"/>
</dbReference>
<dbReference type="EMBL" id="NEWD01000041">
    <property type="protein sequence ID" value="OXM99370.1"/>
    <property type="molecule type" value="Genomic_DNA"/>
</dbReference>
<keyword evidence="1 3" id="KW-0547">Nucleotide-binding</keyword>
<evidence type="ECO:0000313" key="6">
    <source>
        <dbReference type="Proteomes" id="UP000215433"/>
    </source>
</evidence>
<evidence type="ECO:0000256" key="3">
    <source>
        <dbReference type="HAMAP-Rule" id="MF_00376"/>
    </source>
</evidence>
<comment type="function">
    <text evidence="3">Catalyzes the phosphorylation of the 3'-hydroxyl group of dephosphocoenzyme A to form coenzyme A.</text>
</comment>
<dbReference type="GO" id="GO:0015937">
    <property type="term" value="P:coenzyme A biosynthetic process"/>
    <property type="evidence" value="ECO:0007669"/>
    <property type="project" value="UniProtKB-UniRule"/>
</dbReference>
<dbReference type="Pfam" id="PF01121">
    <property type="entry name" value="CoaE"/>
    <property type="match status" value="1"/>
</dbReference>
<dbReference type="GO" id="GO:0004140">
    <property type="term" value="F:dephospho-CoA kinase activity"/>
    <property type="evidence" value="ECO:0007669"/>
    <property type="project" value="UniProtKB-UniRule"/>
</dbReference>
<comment type="caution">
    <text evidence="5">The sequence shown here is derived from an EMBL/GenBank/DDBJ whole genome shotgun (WGS) entry which is preliminary data.</text>
</comment>
<evidence type="ECO:0000256" key="4">
    <source>
        <dbReference type="NCBIfam" id="TIGR00152"/>
    </source>
</evidence>
<keyword evidence="2 3" id="KW-0067">ATP-binding</keyword>
<dbReference type="HAMAP" id="MF_00376">
    <property type="entry name" value="Dephospho_CoA_kinase"/>
    <property type="match status" value="1"/>
</dbReference>
<keyword evidence="3" id="KW-0808">Transferase</keyword>
<keyword evidence="6" id="KW-1185">Reference proteome</keyword>
<name>A0A229VUS7_9BIFI</name>
<keyword evidence="3" id="KW-0173">Coenzyme A biosynthesis</keyword>
<evidence type="ECO:0000313" key="5">
    <source>
        <dbReference type="EMBL" id="OXM99370.1"/>
    </source>
</evidence>
<dbReference type="PROSITE" id="PS51219">
    <property type="entry name" value="DPCK"/>
    <property type="match status" value="1"/>
</dbReference>
<comment type="subcellular location">
    <subcellularLocation>
        <location evidence="3">Cytoplasm</location>
    </subcellularLocation>
</comment>
<gene>
    <name evidence="3" type="primary">coaE</name>
    <name evidence="5" type="ORF">Tam10B_2392</name>
</gene>
<dbReference type="InterPro" id="IPR001977">
    <property type="entry name" value="Depp_CoAkinase"/>
</dbReference>
<feature type="binding site" evidence="3">
    <location>
        <begin position="12"/>
        <end position="17"/>
    </location>
    <ligand>
        <name>ATP</name>
        <dbReference type="ChEBI" id="CHEBI:30616"/>
    </ligand>
</feature>
<dbReference type="InterPro" id="IPR027417">
    <property type="entry name" value="P-loop_NTPase"/>
</dbReference>
<reference evidence="5 6" key="1">
    <citation type="submission" date="2017-05" db="EMBL/GenBank/DDBJ databases">
        <title>Bifidobacterium vansinderenii sp. nov.</title>
        <authorList>
            <person name="Lugli G.A."/>
            <person name="Duranti S."/>
            <person name="Mangifesta M."/>
        </authorList>
    </citation>
    <scope>NUCLEOTIDE SEQUENCE [LARGE SCALE GENOMIC DNA]</scope>
    <source>
        <strain evidence="5 6">Tam10B</strain>
    </source>
</reference>
<evidence type="ECO:0000256" key="2">
    <source>
        <dbReference type="ARBA" id="ARBA00022840"/>
    </source>
</evidence>
<dbReference type="PANTHER" id="PTHR10695">
    <property type="entry name" value="DEPHOSPHO-COA KINASE-RELATED"/>
    <property type="match status" value="1"/>
</dbReference>
<protein>
    <recommendedName>
        <fullName evidence="3 4">Dephospho-CoA kinase</fullName>
        <ecNumber evidence="3 4">2.7.1.24</ecNumber>
    </recommendedName>
    <alternativeName>
        <fullName evidence="3">Dephosphocoenzyme A kinase</fullName>
    </alternativeName>
</protein>
<keyword evidence="3 5" id="KW-0418">Kinase</keyword>
<comment type="catalytic activity">
    <reaction evidence="3">
        <text>3'-dephospho-CoA + ATP = ADP + CoA + H(+)</text>
        <dbReference type="Rhea" id="RHEA:18245"/>
        <dbReference type="ChEBI" id="CHEBI:15378"/>
        <dbReference type="ChEBI" id="CHEBI:30616"/>
        <dbReference type="ChEBI" id="CHEBI:57287"/>
        <dbReference type="ChEBI" id="CHEBI:57328"/>
        <dbReference type="ChEBI" id="CHEBI:456216"/>
        <dbReference type="EC" id="2.7.1.24"/>
    </reaction>
</comment>
<comment type="similarity">
    <text evidence="3">Belongs to the CoaE family.</text>
</comment>
<dbReference type="RefSeq" id="WP_198947607.1">
    <property type="nucleotide sequence ID" value="NZ_NEWD01000041.1"/>
</dbReference>
<keyword evidence="3" id="KW-0963">Cytoplasm</keyword>
<sequence>MFTRVGLTGGIAAGKSTVAKRFVQLGAYVIDYDQLARQAVAKGSEGLDQVIQRFGRRARGRDGEMNRAWVSAHVFSDPEKLQELNDIVHPIVFREAGRLEYQWLDTHPEPKDGTRRLVVHDIPLLVETSRWDYFDAIITVEAPKETRIRRMIRNRGMKREDAVARINNQASQQQRFDICDYVIDSTKPLEQMFEDVDRLYHVLTHPSY</sequence>
<evidence type="ECO:0000256" key="1">
    <source>
        <dbReference type="ARBA" id="ARBA00022741"/>
    </source>
</evidence>
<accession>A0A229VUS7</accession>
<dbReference type="EC" id="2.7.1.24" evidence="3 4"/>
<dbReference type="UniPathway" id="UPA00241">
    <property type="reaction ID" value="UER00356"/>
</dbReference>
<dbReference type="NCBIfam" id="TIGR00152">
    <property type="entry name" value="dephospho-CoA kinase"/>
    <property type="match status" value="1"/>
</dbReference>
<comment type="pathway">
    <text evidence="3">Cofactor biosynthesis; coenzyme A biosynthesis; CoA from (R)-pantothenate: step 5/5.</text>
</comment>
<organism evidence="5 6">
    <name type="scientific">Bifidobacterium vansinderenii</name>
    <dbReference type="NCBI Taxonomy" id="1984871"/>
    <lineage>
        <taxon>Bacteria</taxon>
        <taxon>Bacillati</taxon>
        <taxon>Actinomycetota</taxon>
        <taxon>Actinomycetes</taxon>
        <taxon>Bifidobacteriales</taxon>
        <taxon>Bifidobacteriaceae</taxon>
        <taxon>Bifidobacterium</taxon>
    </lineage>
</organism>
<proteinExistence type="inferred from homology"/>